<name>A0A6J5LDE1_9CAUD</name>
<protein>
    <submittedName>
        <fullName evidence="1">Uncharacterized protein</fullName>
    </submittedName>
</protein>
<proteinExistence type="predicted"/>
<reference evidence="1" key="1">
    <citation type="submission" date="2020-04" db="EMBL/GenBank/DDBJ databases">
        <authorList>
            <person name="Chiriac C."/>
            <person name="Salcher M."/>
            <person name="Ghai R."/>
            <person name="Kavagutti S V."/>
        </authorList>
    </citation>
    <scope>NUCLEOTIDE SEQUENCE</scope>
</reference>
<sequence>MPAFNFPADPSVGQEFNPDGGPIYAWNGYAWDVKTAETVAFDQLVARVEVVEVDLTTKATLNEPATFASIRANGEVVASGDVKAFS</sequence>
<organism evidence="1">
    <name type="scientific">uncultured Caudovirales phage</name>
    <dbReference type="NCBI Taxonomy" id="2100421"/>
    <lineage>
        <taxon>Viruses</taxon>
        <taxon>Duplodnaviria</taxon>
        <taxon>Heunggongvirae</taxon>
        <taxon>Uroviricota</taxon>
        <taxon>Caudoviricetes</taxon>
        <taxon>Peduoviridae</taxon>
        <taxon>Maltschvirus</taxon>
        <taxon>Maltschvirus maltsch</taxon>
    </lineage>
</organism>
<dbReference type="EMBL" id="LR796259">
    <property type="protein sequence ID" value="CAB4132231.1"/>
    <property type="molecule type" value="Genomic_DNA"/>
</dbReference>
<accession>A0A6J5LDE1</accession>
<evidence type="ECO:0000313" key="1">
    <source>
        <dbReference type="EMBL" id="CAB4132231.1"/>
    </source>
</evidence>
<gene>
    <name evidence="1" type="ORF">UFOVP139_46</name>
</gene>